<evidence type="ECO:0000313" key="1">
    <source>
        <dbReference type="EMBL" id="ERT07489.1"/>
    </source>
</evidence>
<evidence type="ECO:0000313" key="2">
    <source>
        <dbReference type="Proteomes" id="UP000017127"/>
    </source>
</evidence>
<reference evidence="1 2" key="1">
    <citation type="journal article" date="2013" name="Front. Microbiol.">
        <title>Comparative genomic analyses of the cyanobacterium, Lyngbya aestuarii BL J, a powerful hydrogen producer.</title>
        <authorList>
            <person name="Kothari A."/>
            <person name="Vaughn M."/>
            <person name="Garcia-Pichel F."/>
        </authorList>
    </citation>
    <scope>NUCLEOTIDE SEQUENCE [LARGE SCALE GENOMIC DNA]</scope>
    <source>
        <strain evidence="1 2">BL J</strain>
    </source>
</reference>
<keyword evidence="2" id="KW-1185">Reference proteome</keyword>
<dbReference type="AlphaFoldDB" id="U7QHP9"/>
<comment type="caution">
    <text evidence="1">The sequence shown here is derived from an EMBL/GenBank/DDBJ whole genome shotgun (WGS) entry which is preliminary data.</text>
</comment>
<proteinExistence type="predicted"/>
<gene>
    <name evidence="1" type="ORF">M595_2548</name>
</gene>
<protein>
    <submittedName>
        <fullName evidence="1">Uncharacterized protein</fullName>
    </submittedName>
</protein>
<sequence length="46" mass="5276">MRRRGLSVLEIYFCHLRGTLLVWESLPNSSLLPTKLATRLTHLGLI</sequence>
<accession>U7QHP9</accession>
<dbReference type="Proteomes" id="UP000017127">
    <property type="component" value="Unassembled WGS sequence"/>
</dbReference>
<organism evidence="1 2">
    <name type="scientific">Lyngbya aestuarii BL J</name>
    <dbReference type="NCBI Taxonomy" id="1348334"/>
    <lineage>
        <taxon>Bacteria</taxon>
        <taxon>Bacillati</taxon>
        <taxon>Cyanobacteriota</taxon>
        <taxon>Cyanophyceae</taxon>
        <taxon>Oscillatoriophycideae</taxon>
        <taxon>Oscillatoriales</taxon>
        <taxon>Microcoleaceae</taxon>
        <taxon>Lyngbya</taxon>
    </lineage>
</organism>
<dbReference type="EMBL" id="AUZM01000021">
    <property type="protein sequence ID" value="ERT07489.1"/>
    <property type="molecule type" value="Genomic_DNA"/>
</dbReference>
<name>U7QHP9_9CYAN</name>